<dbReference type="CDD" id="cd08195">
    <property type="entry name" value="DHQS"/>
    <property type="match status" value="1"/>
</dbReference>
<dbReference type="Pfam" id="PF01761">
    <property type="entry name" value="DHQ_synthase"/>
    <property type="match status" value="1"/>
</dbReference>
<reference evidence="8" key="1">
    <citation type="submission" date="2018-05" db="EMBL/GenBank/DDBJ databases">
        <authorList>
            <person name="Lanie J.A."/>
            <person name="Ng W.-L."/>
            <person name="Kazmierczak K.M."/>
            <person name="Andrzejewski T.M."/>
            <person name="Davidsen T.M."/>
            <person name="Wayne K.J."/>
            <person name="Tettelin H."/>
            <person name="Glass J.I."/>
            <person name="Rusch D."/>
            <person name="Podicherti R."/>
            <person name="Tsui H.-C.T."/>
            <person name="Winkler M.E."/>
        </authorList>
    </citation>
    <scope>NUCLEOTIDE SEQUENCE</scope>
</reference>
<dbReference type="GO" id="GO:0003856">
    <property type="term" value="F:3-dehydroquinate synthase activity"/>
    <property type="evidence" value="ECO:0007669"/>
    <property type="project" value="TreeGrafter"/>
</dbReference>
<dbReference type="Gene3D" id="1.20.1090.10">
    <property type="entry name" value="Dehydroquinate synthase-like - alpha domain"/>
    <property type="match status" value="1"/>
</dbReference>
<dbReference type="PANTHER" id="PTHR43622:SF7">
    <property type="entry name" value="3-DEHYDROQUINATE SYNTHASE, CHLOROPLASTIC"/>
    <property type="match status" value="1"/>
</dbReference>
<comment type="cofactor">
    <cofactor evidence="1">
        <name>NAD(+)</name>
        <dbReference type="ChEBI" id="CHEBI:57540"/>
    </cofactor>
</comment>
<organism evidence="8">
    <name type="scientific">marine metagenome</name>
    <dbReference type="NCBI Taxonomy" id="408172"/>
    <lineage>
        <taxon>unclassified sequences</taxon>
        <taxon>metagenomes</taxon>
        <taxon>ecological metagenomes</taxon>
    </lineage>
</organism>
<keyword evidence="5" id="KW-0456">Lyase</keyword>
<evidence type="ECO:0000256" key="4">
    <source>
        <dbReference type="ARBA" id="ARBA00023141"/>
    </source>
</evidence>
<accession>A0A381YAI6</accession>
<feature type="non-terminal residue" evidence="8">
    <location>
        <position position="1"/>
    </location>
</feature>
<name>A0A381YAI6_9ZZZZ</name>
<dbReference type="Pfam" id="PF24621">
    <property type="entry name" value="DHQS_C"/>
    <property type="match status" value="1"/>
</dbReference>
<protein>
    <submittedName>
        <fullName evidence="8">Uncharacterized protein</fullName>
    </submittedName>
</protein>
<proteinExistence type="predicted"/>
<evidence type="ECO:0000256" key="2">
    <source>
        <dbReference type="ARBA" id="ARBA00022605"/>
    </source>
</evidence>
<dbReference type="InterPro" id="IPR056179">
    <property type="entry name" value="DHQS_C"/>
</dbReference>
<keyword evidence="2" id="KW-0028">Amino-acid biosynthesis</keyword>
<dbReference type="GO" id="GO:0009073">
    <property type="term" value="P:aromatic amino acid family biosynthetic process"/>
    <property type="evidence" value="ECO:0007669"/>
    <property type="project" value="UniProtKB-KW"/>
</dbReference>
<dbReference type="InterPro" id="IPR030960">
    <property type="entry name" value="DHQS/DOIS_N"/>
</dbReference>
<dbReference type="SUPFAM" id="SSF56796">
    <property type="entry name" value="Dehydroquinate synthase-like"/>
    <property type="match status" value="1"/>
</dbReference>
<sequence length="329" mass="34160">VPVPGGRSYPVLVGPGTSGDLASVLPAGVQRVAVVTQPDIPVAVDPGVDHRVFSIPDGEAAKTLSTIEELCRAFAAWGLTRGDTVVGVGGGVVTDVAGFAAASYHRGLPVVHVATTLLAQIDAAIGGKTGVNLPEGKNLVGAFWQPAAVLCDTSTLDTLPAREMRCGLGEMAKYHFLGGEDLNDLAFEQRVARCVEIKAEVVAADEREAGRRAVLNYGHTLGHAIETTGRYDLRHGEAVAIGLVYAAELGRALGRIDGDRVAEHRRIVDGYGLPGSLPEGSQPDELVAVMGRDKKAVDGLTFALDGPAGVEVVAGVDPGLVRDTLEAVR</sequence>
<dbReference type="GO" id="GO:0008652">
    <property type="term" value="P:amino acid biosynthetic process"/>
    <property type="evidence" value="ECO:0007669"/>
    <property type="project" value="UniProtKB-KW"/>
</dbReference>
<evidence type="ECO:0000256" key="5">
    <source>
        <dbReference type="ARBA" id="ARBA00023239"/>
    </source>
</evidence>
<evidence type="ECO:0000259" key="7">
    <source>
        <dbReference type="Pfam" id="PF24621"/>
    </source>
</evidence>
<dbReference type="InterPro" id="IPR050071">
    <property type="entry name" value="Dehydroquinate_synthase"/>
</dbReference>
<evidence type="ECO:0000256" key="1">
    <source>
        <dbReference type="ARBA" id="ARBA00001911"/>
    </source>
</evidence>
<evidence type="ECO:0000259" key="6">
    <source>
        <dbReference type="Pfam" id="PF01761"/>
    </source>
</evidence>
<gene>
    <name evidence="8" type="ORF">METZ01_LOCUS126486</name>
</gene>
<dbReference type="AlphaFoldDB" id="A0A381YAI6"/>
<evidence type="ECO:0000256" key="3">
    <source>
        <dbReference type="ARBA" id="ARBA00023027"/>
    </source>
</evidence>
<keyword evidence="3" id="KW-0520">NAD</keyword>
<evidence type="ECO:0000313" key="8">
    <source>
        <dbReference type="EMBL" id="SVA73632.1"/>
    </source>
</evidence>
<dbReference type="EMBL" id="UINC01017689">
    <property type="protein sequence ID" value="SVA73632.1"/>
    <property type="molecule type" value="Genomic_DNA"/>
</dbReference>
<dbReference type="Gene3D" id="3.40.50.1970">
    <property type="match status" value="1"/>
</dbReference>
<dbReference type="PANTHER" id="PTHR43622">
    <property type="entry name" value="3-DEHYDROQUINATE SYNTHASE"/>
    <property type="match status" value="1"/>
</dbReference>
<keyword evidence="4" id="KW-0057">Aromatic amino acid biosynthesis</keyword>
<feature type="domain" description="3-dehydroquinate synthase C-terminal" evidence="7">
    <location>
        <begin position="183"/>
        <end position="296"/>
    </location>
</feature>
<feature type="domain" description="3-dehydroquinate synthase N-terminal" evidence="6">
    <location>
        <begin position="53"/>
        <end position="165"/>
    </location>
</feature>